<accession>A0A645EZX4</accession>
<protein>
    <submittedName>
        <fullName evidence="2">Uncharacterized protein</fullName>
    </submittedName>
</protein>
<feature type="transmembrane region" description="Helical" evidence="1">
    <location>
        <begin position="53"/>
        <end position="72"/>
    </location>
</feature>
<sequence>MDRSGCLSKRMHNFAALKAESGTFLNFPQAVIKIRIGNTVCGIIQHLHDKDRVNLSVVLLITVLIPVIPLSLPVVCGGL</sequence>
<evidence type="ECO:0000313" key="2">
    <source>
        <dbReference type="EMBL" id="MPN07605.1"/>
    </source>
</evidence>
<keyword evidence="1" id="KW-0812">Transmembrane</keyword>
<gene>
    <name evidence="2" type="ORF">SDC9_154876</name>
</gene>
<evidence type="ECO:0000256" key="1">
    <source>
        <dbReference type="SAM" id="Phobius"/>
    </source>
</evidence>
<proteinExistence type="predicted"/>
<reference evidence="2" key="1">
    <citation type="submission" date="2019-08" db="EMBL/GenBank/DDBJ databases">
        <authorList>
            <person name="Kucharzyk K."/>
            <person name="Murdoch R.W."/>
            <person name="Higgins S."/>
            <person name="Loffler F."/>
        </authorList>
    </citation>
    <scope>NUCLEOTIDE SEQUENCE</scope>
</reference>
<dbReference type="AlphaFoldDB" id="A0A645EZX4"/>
<comment type="caution">
    <text evidence="2">The sequence shown here is derived from an EMBL/GenBank/DDBJ whole genome shotgun (WGS) entry which is preliminary data.</text>
</comment>
<dbReference type="EMBL" id="VSSQ01053592">
    <property type="protein sequence ID" value="MPN07605.1"/>
    <property type="molecule type" value="Genomic_DNA"/>
</dbReference>
<keyword evidence="1" id="KW-1133">Transmembrane helix</keyword>
<name>A0A645EZX4_9ZZZZ</name>
<organism evidence="2">
    <name type="scientific">bioreactor metagenome</name>
    <dbReference type="NCBI Taxonomy" id="1076179"/>
    <lineage>
        <taxon>unclassified sequences</taxon>
        <taxon>metagenomes</taxon>
        <taxon>ecological metagenomes</taxon>
    </lineage>
</organism>
<keyword evidence="1" id="KW-0472">Membrane</keyword>